<keyword evidence="1" id="KW-0472">Membrane</keyword>
<feature type="transmembrane region" description="Helical" evidence="1">
    <location>
        <begin position="89"/>
        <end position="111"/>
    </location>
</feature>
<feature type="transmembrane region" description="Helical" evidence="1">
    <location>
        <begin position="246"/>
        <end position="266"/>
    </location>
</feature>
<dbReference type="Proteomes" id="UP000009236">
    <property type="component" value="Chromosome"/>
</dbReference>
<feature type="transmembrane region" description="Helical" evidence="1">
    <location>
        <begin position="160"/>
        <end position="186"/>
    </location>
</feature>
<reference evidence="2 3" key="1">
    <citation type="submission" date="2011-05" db="EMBL/GenBank/DDBJ databases">
        <title>Complete sequence of Isoptericola variabilis 225.</title>
        <authorList>
            <consortium name="US DOE Joint Genome Institute"/>
            <person name="Lucas S."/>
            <person name="Han J."/>
            <person name="Lapidus A."/>
            <person name="Cheng J.-F."/>
            <person name="Goodwin L."/>
            <person name="Pitluck S."/>
            <person name="Peters L."/>
            <person name="Mikhailova N."/>
            <person name="Zeytun A."/>
            <person name="Han C."/>
            <person name="Tapia R."/>
            <person name="Land M."/>
            <person name="Hauser L."/>
            <person name="Kyrpides N."/>
            <person name="Ivanova N."/>
            <person name="Pagani I."/>
            <person name="Siebers A."/>
            <person name="Allgaier M."/>
            <person name="Thelen M."/>
            <person name="Hugenholtz P."/>
            <person name="Gladden J."/>
            <person name="Woyke T."/>
        </authorList>
    </citation>
    <scope>NUCLEOTIDE SEQUENCE [LARGE SCALE GENOMIC DNA]</scope>
    <source>
        <strain evidence="3">225</strain>
    </source>
</reference>
<dbReference type="PANTHER" id="PTHR11360:SF290">
    <property type="entry name" value="MONOCARBOXYLATE MFS PERMEASE"/>
    <property type="match status" value="1"/>
</dbReference>
<dbReference type="eggNOG" id="COG2814">
    <property type="taxonomic scope" value="Bacteria"/>
</dbReference>
<gene>
    <name evidence="2" type="ordered locus">Isova_0206</name>
</gene>
<dbReference type="AlphaFoldDB" id="F6FRS2"/>
<dbReference type="EMBL" id="CP002810">
    <property type="protein sequence ID" value="AEG43013.1"/>
    <property type="molecule type" value="Genomic_DNA"/>
</dbReference>
<dbReference type="PANTHER" id="PTHR11360">
    <property type="entry name" value="MONOCARBOXYLATE TRANSPORTER"/>
    <property type="match status" value="1"/>
</dbReference>
<evidence type="ECO:0000313" key="3">
    <source>
        <dbReference type="Proteomes" id="UP000009236"/>
    </source>
</evidence>
<keyword evidence="1" id="KW-0812">Transmembrane</keyword>
<dbReference type="KEGG" id="iva:Isova_0206"/>
<dbReference type="InterPro" id="IPR011701">
    <property type="entry name" value="MFS"/>
</dbReference>
<feature type="transmembrane region" description="Helical" evidence="1">
    <location>
        <begin position="62"/>
        <end position="83"/>
    </location>
</feature>
<dbReference type="GO" id="GO:0022857">
    <property type="term" value="F:transmembrane transporter activity"/>
    <property type="evidence" value="ECO:0007669"/>
    <property type="project" value="InterPro"/>
</dbReference>
<proteinExistence type="predicted"/>
<name>F6FRS2_ISOV2</name>
<organism evidence="3">
    <name type="scientific">Isoptericola variabilis (strain 225)</name>
    <dbReference type="NCBI Taxonomy" id="743718"/>
    <lineage>
        <taxon>Bacteria</taxon>
        <taxon>Bacillati</taxon>
        <taxon>Actinomycetota</taxon>
        <taxon>Actinomycetes</taxon>
        <taxon>Micrococcales</taxon>
        <taxon>Promicromonosporaceae</taxon>
        <taxon>Isoptericola</taxon>
    </lineage>
</organism>
<feature type="transmembrane region" description="Helical" evidence="1">
    <location>
        <begin position="192"/>
        <end position="213"/>
    </location>
</feature>
<feature type="transmembrane region" description="Helical" evidence="1">
    <location>
        <begin position="23"/>
        <end position="50"/>
    </location>
</feature>
<dbReference type="Gene3D" id="1.20.1250.20">
    <property type="entry name" value="MFS general substrate transporter like domains"/>
    <property type="match status" value="1"/>
</dbReference>
<dbReference type="Pfam" id="PF07690">
    <property type="entry name" value="MFS_1"/>
    <property type="match status" value="1"/>
</dbReference>
<dbReference type="SUPFAM" id="SSF103473">
    <property type="entry name" value="MFS general substrate transporter"/>
    <property type="match status" value="1"/>
</dbReference>
<evidence type="ECO:0000313" key="2">
    <source>
        <dbReference type="EMBL" id="AEG43013.1"/>
    </source>
</evidence>
<feature type="transmembrane region" description="Helical" evidence="1">
    <location>
        <begin position="310"/>
        <end position="328"/>
    </location>
</feature>
<dbReference type="InterPro" id="IPR036259">
    <property type="entry name" value="MFS_trans_sf"/>
</dbReference>
<feature type="transmembrane region" description="Helical" evidence="1">
    <location>
        <begin position="278"/>
        <end position="298"/>
    </location>
</feature>
<keyword evidence="3" id="KW-1185">Reference proteome</keyword>
<protein>
    <submittedName>
        <fullName evidence="2">Major facilitator superfamily MFS_1</fullName>
    </submittedName>
</protein>
<dbReference type="InterPro" id="IPR050327">
    <property type="entry name" value="Proton-linked_MCT"/>
</dbReference>
<dbReference type="HOGENOM" id="CLU_001265_59_0_11"/>
<accession>F6FRS2</accession>
<feature type="transmembrane region" description="Helical" evidence="1">
    <location>
        <begin position="220"/>
        <end position="240"/>
    </location>
</feature>
<dbReference type="STRING" id="743718.Isova_0206"/>
<keyword evidence="1" id="KW-1133">Transmembrane helix</keyword>
<evidence type="ECO:0000256" key="1">
    <source>
        <dbReference type="SAM" id="Phobius"/>
    </source>
</evidence>
<sequence>MVVVLAVTQTVGYGVLLYALPLLLVPVAASLQVSTVVVAGAATTFAVLVAAIDDPARRRRAILGDTLVAGFASSIFFPLTGLLADRLGWRTALLCLAGLLAVVAVPGHALVVPGGGPRAARVPDGGARLRPDTASSGASGARHGVGAGVGVREALHDGGFWVATVAFVAQTLAVSAVGTLLVAHLVGAGHGATVAASVAGLLGVLSVAGRVVFSGVSARAGVATVTAAVFAVQGIGALALPHAGGSGAVVACVVAFGLGFGVATIARPALLLERYGSLRYATIAGAMAAPLSLARAGAPLGGAAVGDPAFLTWAGVACLLAAVLLATLRRA</sequence>